<dbReference type="HOGENOM" id="CLU_325367_0_0_6"/>
<keyword evidence="1" id="KW-0732">Signal</keyword>
<dbReference type="AlphaFoldDB" id="F9ZZ04"/>
<dbReference type="InterPro" id="IPR038765">
    <property type="entry name" value="Papain-like_cys_pep_sf"/>
</dbReference>
<organism evidence="3 4">
    <name type="scientific">Methylomonas methanica (strain DSM 25384 / MC09)</name>
    <dbReference type="NCBI Taxonomy" id="857087"/>
    <lineage>
        <taxon>Bacteria</taxon>
        <taxon>Pseudomonadati</taxon>
        <taxon>Pseudomonadota</taxon>
        <taxon>Gammaproteobacteria</taxon>
        <taxon>Methylococcales</taxon>
        <taxon>Methylococcaceae</taxon>
        <taxon>Methylomonas</taxon>
    </lineage>
</organism>
<name>F9ZZ04_METMM</name>
<feature type="domain" description="Transglutaminase-like" evidence="2">
    <location>
        <begin position="54"/>
        <end position="175"/>
    </location>
</feature>
<dbReference type="Pfam" id="PF01841">
    <property type="entry name" value="Transglut_core"/>
    <property type="match status" value="1"/>
</dbReference>
<keyword evidence="4" id="KW-1185">Reference proteome</keyword>
<dbReference type="eggNOG" id="COG1305">
    <property type="taxonomic scope" value="Bacteria"/>
</dbReference>
<proteinExistence type="predicted"/>
<evidence type="ECO:0000313" key="4">
    <source>
        <dbReference type="Proteomes" id="UP000008888"/>
    </source>
</evidence>
<dbReference type="SUPFAM" id="SSF54001">
    <property type="entry name" value="Cysteine proteinases"/>
    <property type="match status" value="1"/>
</dbReference>
<dbReference type="STRING" id="857087.Metme_1436"/>
<reference evidence="4" key="3">
    <citation type="submission" date="2011-05" db="EMBL/GenBank/DDBJ databases">
        <title>Complete sequence of Methylomonas methanica MC09.</title>
        <authorList>
            <consortium name="US DOE Joint Genome Institute"/>
            <person name="Lucas S."/>
            <person name="Han J."/>
            <person name="Lapidus A."/>
            <person name="Cheng J.-F."/>
            <person name="Goodwin L."/>
            <person name="Pitluck S."/>
            <person name="Peters L."/>
            <person name="Mikhailova N."/>
            <person name="Teshima H."/>
            <person name="Han C."/>
            <person name="Tapia R."/>
            <person name="Land M."/>
            <person name="Hauser L."/>
            <person name="Kyrpides N."/>
            <person name="Ivanova N."/>
            <person name="Pagani I."/>
            <person name="Stein L."/>
            <person name="Woyke T."/>
        </authorList>
    </citation>
    <scope>NUCLEOTIDE SEQUENCE [LARGE SCALE GENOMIC DNA]</scope>
    <source>
        <strain evidence="4">MC09</strain>
    </source>
</reference>
<dbReference type="EMBL" id="CP002738">
    <property type="protein sequence ID" value="AEF99859.1"/>
    <property type="molecule type" value="Genomic_DNA"/>
</dbReference>
<gene>
    <name evidence="3" type="ordered locus">Metme_1436</name>
</gene>
<evidence type="ECO:0000259" key="2">
    <source>
        <dbReference type="Pfam" id="PF01841"/>
    </source>
</evidence>
<dbReference type="InterPro" id="IPR002931">
    <property type="entry name" value="Transglutaminase-like"/>
</dbReference>
<reference key="2">
    <citation type="submission" date="2011-05" db="EMBL/GenBank/DDBJ databases">
        <title>Complete genome sequence of the aerobic marine methanotroph Methylomonas methanica MC09.</title>
        <authorList>
            <person name="Boden R."/>
            <person name="Cunliffe M."/>
            <person name="Scanlan J."/>
            <person name="Moussard H."/>
            <person name="Kits K.D."/>
            <person name="Klotz M."/>
            <person name="Jetten M."/>
            <person name="Vuilleumier S."/>
            <person name="Han J."/>
            <person name="Peters L."/>
            <person name="Mikhailova N."/>
            <person name="Teshima H."/>
            <person name="Tapia R."/>
            <person name="Kyrpides N."/>
            <person name="Ivanova N."/>
            <person name="Pagani I."/>
            <person name="Cheng J.-F."/>
            <person name="Goodwin L."/>
            <person name="Han C."/>
            <person name="Hauser L."/>
            <person name="Land M."/>
            <person name="Lapidus A."/>
            <person name="Lucas S."/>
            <person name="Pitluck S."/>
            <person name="Woyke T."/>
            <person name="Stein L.Y."/>
            <person name="Murrell C."/>
        </authorList>
    </citation>
    <scope>NUCLEOTIDE SEQUENCE</scope>
    <source>
        <strain>MC09</strain>
    </source>
</reference>
<sequence length="886" mass="95875">MSPRQYLPKIRQLIATALSVVAALSVTDALAQQPETPEIIFSTSDAQPLADTAAQLGNAVAIYEYVRNHFDYAAYHGSRSGSINTFLGQRGSDVDIATTLIAMLRSQNIPARYAVGTVRIPSVQLTNWLGVGNPDVAVQILKDQGIQGVVLAADRSTIDLEHVWTEALVPFSQYRGLPTGTSVDCTLAANSSQCNWIPLDGSFKQKAYNDLNIDPYNALNFDYTGYYNAIKDAETDPLLRKDKNPLTILEEQIATWLRANHPGKTLEDVADAGRIIETRDGLLPASLPFSVISTIRRYDSVALHDAAVPTDEPKTWDKTITVTQNMCPPGGAPISMGSATMSLVEVATRRLTSVLEINADGSIIEQVWRLGGEKIGGGYINVSGGGGSIVYGCSDGSSKSPQLGMPYWISVEMDGAPGATSSDTDKTISASYSAVIGGYYLVATGGESSNWSQVHRAADQLLTDNFNYKVVFNPADPGSNGQACDFASGLNCTPYVDATGNGWDASDLPLLQDKPALDALTGGLLYVAATQYYAKQREQFERADQLMKTKTPIIGFLGVVSSVYDVEYIDGTAFSVLPGGLLIDMKGITIGGSYRAHDVTLSHSNRQFEFLGHITSSLEHETWQELTGYDAVSTVRGIQMALASGSTLINPKKNVIEDTLPGLYSTFGFSASLPAGFTDHPLTVYSTAPMTWLHTVNGSQFNTLLATIDSGTNATQGKLATYIYSANNGLYGWSDCVDFREGQLQDFYNANGNQSIASISLCNQTFSGPVLTVISQFQSYWLNTVIPSYIGQTYFDYFDRNKGFTATGRLYRAFPPAADAYDALTVANIRNDLYLRDNAQTWVEYLMPSTLVAGPSNHFEVKIRKAYTTPSGALSSVSFEILNRGH</sequence>
<protein>
    <submittedName>
        <fullName evidence="3">Transglutaminase domain-containing protein</fullName>
    </submittedName>
</protein>
<dbReference type="Gene3D" id="3.10.620.30">
    <property type="match status" value="1"/>
</dbReference>
<reference evidence="3 4" key="1">
    <citation type="journal article" date="2011" name="J. Bacteriol.">
        <title>Complete Genome Sequence of the Aerobic Marine Methanotroph Methylomonas methanica MC09.</title>
        <authorList>
            <person name="Boden R."/>
            <person name="Cunliffe M."/>
            <person name="Scanlan J."/>
            <person name="Moussard H."/>
            <person name="Kits K.D."/>
            <person name="Klotz M.G."/>
            <person name="Jetten M.S."/>
            <person name="Vuilleumier S."/>
            <person name="Han J."/>
            <person name="Peters L."/>
            <person name="Mikhailova N."/>
            <person name="Teshima H."/>
            <person name="Tapia R."/>
            <person name="Kyrpides N."/>
            <person name="Ivanova N."/>
            <person name="Pagani I."/>
            <person name="Cheng J.F."/>
            <person name="Goodwin L."/>
            <person name="Han C."/>
            <person name="Hauser L."/>
            <person name="Land M.L."/>
            <person name="Lapidus A."/>
            <person name="Lucas S."/>
            <person name="Pitluck S."/>
            <person name="Woyke T."/>
            <person name="Stein L."/>
            <person name="Murrell J.C."/>
        </authorList>
    </citation>
    <scope>NUCLEOTIDE SEQUENCE [LARGE SCALE GENOMIC DNA]</scope>
    <source>
        <strain evidence="3 4">MC09</strain>
    </source>
</reference>
<dbReference type="OrthoDB" id="5573232at2"/>
<dbReference type="KEGG" id="mmt:Metme_1436"/>
<evidence type="ECO:0000313" key="3">
    <source>
        <dbReference type="EMBL" id="AEF99859.1"/>
    </source>
</evidence>
<evidence type="ECO:0000256" key="1">
    <source>
        <dbReference type="SAM" id="SignalP"/>
    </source>
</evidence>
<feature type="signal peptide" evidence="1">
    <location>
        <begin position="1"/>
        <end position="31"/>
    </location>
</feature>
<dbReference type="RefSeq" id="WP_013818118.1">
    <property type="nucleotide sequence ID" value="NC_015572.1"/>
</dbReference>
<accession>F9ZZ04</accession>
<dbReference type="Proteomes" id="UP000008888">
    <property type="component" value="Chromosome"/>
</dbReference>
<feature type="chain" id="PRO_5003392793" evidence="1">
    <location>
        <begin position="32"/>
        <end position="886"/>
    </location>
</feature>